<protein>
    <submittedName>
        <fullName evidence="1">Uncharacterized protein</fullName>
    </submittedName>
</protein>
<evidence type="ECO:0000313" key="1">
    <source>
        <dbReference type="EMBL" id="GAK30343.1"/>
    </source>
</evidence>
<dbReference type="Proteomes" id="UP000030643">
    <property type="component" value="Unassembled WGS sequence"/>
</dbReference>
<keyword evidence="2" id="KW-1185">Reference proteome</keyword>
<sequence>MRRSIWQNVKRQLGGAKNKWRRTYVTMTTPAEVKAANELKKQLPTSYASYFYMASQSSNSDAVTLAGYLVLTANLPASQSVLLQNDLTSTADAELAATVEALESVPHMKRQSGAFVIVTGQLQLVKEYNDFSLFEHYGPNSKQNDDAGRLMQKIAELVLTYRNLRIVSYEETDNRKAQFLQNKLMRIITAYVDAKRSK</sequence>
<proteinExistence type="predicted"/>
<gene>
    <name evidence="1" type="ORF">WOSG25_021400</name>
</gene>
<dbReference type="EMBL" id="DF820485">
    <property type="protein sequence ID" value="GAK30343.1"/>
    <property type="molecule type" value="Genomic_DNA"/>
</dbReference>
<dbReference type="AlphaFoldDB" id="A0A069CSZ7"/>
<dbReference type="OrthoDB" id="2145941at2"/>
<name>A0A069CSZ7_WEIOS</name>
<organism evidence="1 2">
    <name type="scientific">Weissella oryzae (strain DSM 25784 / JCM 18191 / LMG 30913 / SG25)</name>
    <dbReference type="NCBI Taxonomy" id="1329250"/>
    <lineage>
        <taxon>Bacteria</taxon>
        <taxon>Bacillati</taxon>
        <taxon>Bacillota</taxon>
        <taxon>Bacilli</taxon>
        <taxon>Lactobacillales</taxon>
        <taxon>Lactobacillaceae</taxon>
        <taxon>Weissella</taxon>
    </lineage>
</organism>
<dbReference type="RefSeq" id="WP_027698459.1">
    <property type="nucleotide sequence ID" value="NZ_DF820485.1"/>
</dbReference>
<accession>A0A069CSZ7</accession>
<evidence type="ECO:0000313" key="2">
    <source>
        <dbReference type="Proteomes" id="UP000030643"/>
    </source>
</evidence>
<dbReference type="STRING" id="1329250.WOSG25_021400"/>
<reference evidence="2" key="1">
    <citation type="journal article" date="2014" name="Genome Announc.">
        <title>Draft genome sequence of Weissella oryzae SG25T, isolated from fermented rice grains.</title>
        <authorList>
            <person name="Tanizawa Y."/>
            <person name="Fujisawa T."/>
            <person name="Mochizuki T."/>
            <person name="Kaminuma E."/>
            <person name="Suzuki Y."/>
            <person name="Nakamura Y."/>
            <person name="Tohno M."/>
        </authorList>
    </citation>
    <scope>NUCLEOTIDE SEQUENCE [LARGE SCALE GENOMIC DNA]</scope>
    <source>
        <strain evidence="2">DSM 25784 / JCM 18191 / LMG 30913 / SG25</strain>
    </source>
</reference>